<feature type="coiled-coil region" evidence="1">
    <location>
        <begin position="541"/>
        <end position="586"/>
    </location>
</feature>
<feature type="compositionally biased region" description="Low complexity" evidence="2">
    <location>
        <begin position="817"/>
        <end position="834"/>
    </location>
</feature>
<feature type="coiled-coil region" evidence="1">
    <location>
        <begin position="865"/>
        <end position="896"/>
    </location>
</feature>
<evidence type="ECO:0000313" key="4">
    <source>
        <dbReference type="Proteomes" id="UP001057375"/>
    </source>
</evidence>
<protein>
    <submittedName>
        <fullName evidence="3">Uncharacterized protein</fullName>
    </submittedName>
</protein>
<dbReference type="EMBL" id="BQXS01011271">
    <property type="protein sequence ID" value="GKT36631.1"/>
    <property type="molecule type" value="Genomic_DNA"/>
</dbReference>
<feature type="region of interest" description="Disordered" evidence="2">
    <location>
        <begin position="952"/>
        <end position="1038"/>
    </location>
</feature>
<keyword evidence="4" id="KW-1185">Reference proteome</keyword>
<feature type="region of interest" description="Disordered" evidence="2">
    <location>
        <begin position="1"/>
        <end position="27"/>
    </location>
</feature>
<dbReference type="PANTHER" id="PTHR48134:SF2">
    <property type="entry name" value="OS04G0609100 PROTEIN"/>
    <property type="match status" value="1"/>
</dbReference>
<feature type="region of interest" description="Disordered" evidence="2">
    <location>
        <begin position="322"/>
        <end position="364"/>
    </location>
</feature>
<accession>A0ABQ5KX65</accession>
<comment type="caution">
    <text evidence="3">The sequence shown here is derived from an EMBL/GenBank/DDBJ whole genome shotgun (WGS) entry which is preliminary data.</text>
</comment>
<feature type="region of interest" description="Disordered" evidence="2">
    <location>
        <begin position="817"/>
        <end position="843"/>
    </location>
</feature>
<feature type="coiled-coil region" evidence="1">
    <location>
        <begin position="760"/>
        <end position="794"/>
    </location>
</feature>
<evidence type="ECO:0000313" key="3">
    <source>
        <dbReference type="EMBL" id="GKT36631.1"/>
    </source>
</evidence>
<sequence length="1115" mass="124709">KKGRRAKNGNTNNPSSSPSRVSLSMGSSVLPPPFSSPFSPYLLSLSSLATLPSIPLSSLLFSSLSGFSINLFALLTRYVKGKTSPPLPPPPFLSLLLAVCQSGCECARRVKIHGEKRERKEKRERRKEKRRKEALLKQENESVEDIDNEKNETTGKVNNDSFESADCLVIRDFSKSDKKSNLIGVNDKINDLIEKIDSKLINIKKNGKSFDTTVSNEISELDRTFADIESLVSAHKSEEAADSQDSKNISTELPTKLSQLRSILGYRTNTCVSMHSESVSFLSSLMSSLSSLSCIISSQMSACQEVNDEDEDSFDEYEYSLYEDEEEGKEEGKEEQGDMKGEQSPRKKGKKMKKRKRKRRVWDDTLFTTAPSSLPSFIPTLTHSGIGITSPQAILESGSSTSPSSSLLSGGVEPSPGANRSSKKRSASGDVYDSGVYPRRSIHNLNSSSSIHPHTIQSHVVSPHSAGMVLSASGYSSNHRHSLSSSLPIGGQYSHSHTSFRHLHPGASSPSLFVGYSGESHSLATRLMNSHAKVVKGEEKRRRLIRELREERMKVIRVKRECEEERKDWVKERKSLETELKMLRSTLALNGLGNELTTYSNAMSSSLKLKTSPVKSPYSHRKKVSIGESVLKGVSPAIGFGSYSHSLAFQHSPATSLDIPHDNQEDKAAIVGWDVDVTPEHQGNLHHATPGNSGALHHSKIPAMAHSPSLSLLLRSAEQERKHQASIRSSSCSPPPSPSPTLLAKLASLNNTYNERKRAVETVKHQLDETEKSLFDAEDRLLDLERTLRQEEASDDQPSSTSDSSDEFLSMLTQGAATTTSIPTSTESIGSSPSDGTGETFDGESVELLDDTTQQQVHLAATSPSVMLAQRLREQRRRLRALKKEQELDTKRAQAQLDSNRLTNMRCEVETLRAKVTRLKSVYKETIGTTKEIRGEIKRVRESIRREEEEERKRRERERYLREEEERREEERREEERREEEIEKKEGEVKYTHVSEPEEISHSVDEEEEEEEEEQEQEQEQEEEEKGELQQSELLIEMNKKDEELKHLKSLVDSLRISQISKNRTSENGDISSKDDVIGSSSKEAGKTFDSEIAQFIAHSEVVSKEKEESIKSLR</sequence>
<name>A0ABQ5KX65_9EUKA</name>
<feature type="region of interest" description="Disordered" evidence="2">
    <location>
        <begin position="117"/>
        <end position="157"/>
    </location>
</feature>
<feature type="compositionally biased region" description="Basic and acidic residues" evidence="2">
    <location>
        <begin position="131"/>
        <end position="140"/>
    </location>
</feature>
<feature type="non-terminal residue" evidence="3">
    <location>
        <position position="1"/>
    </location>
</feature>
<evidence type="ECO:0000256" key="1">
    <source>
        <dbReference type="SAM" id="Coils"/>
    </source>
</evidence>
<feature type="compositionally biased region" description="Basic residues" evidence="2">
    <location>
        <begin position="346"/>
        <end position="360"/>
    </location>
</feature>
<keyword evidence="1" id="KW-0175">Coiled coil</keyword>
<feature type="region of interest" description="Disordered" evidence="2">
    <location>
        <begin position="1056"/>
        <end position="1083"/>
    </location>
</feature>
<reference evidence="3" key="1">
    <citation type="submission" date="2022-03" db="EMBL/GenBank/DDBJ databases">
        <title>Draft genome sequence of Aduncisulcus paluster, a free-living microaerophilic Fornicata.</title>
        <authorList>
            <person name="Yuyama I."/>
            <person name="Kume K."/>
            <person name="Tamura T."/>
            <person name="Inagaki Y."/>
            <person name="Hashimoto T."/>
        </authorList>
    </citation>
    <scope>NUCLEOTIDE SEQUENCE</scope>
    <source>
        <strain evidence="3">NY0171</strain>
    </source>
</reference>
<dbReference type="PANTHER" id="PTHR48134">
    <property type="entry name" value="GLYCOPROTEIN 96-92-RELATED-RELATED"/>
    <property type="match status" value="1"/>
</dbReference>
<feature type="compositionally biased region" description="Acidic residues" evidence="2">
    <location>
        <begin position="1005"/>
        <end position="1026"/>
    </location>
</feature>
<dbReference type="Proteomes" id="UP001057375">
    <property type="component" value="Unassembled WGS sequence"/>
</dbReference>
<feature type="region of interest" description="Disordered" evidence="2">
    <location>
        <begin position="393"/>
        <end position="451"/>
    </location>
</feature>
<feature type="compositionally biased region" description="Low complexity" evidence="2">
    <location>
        <begin position="395"/>
        <end position="417"/>
    </location>
</feature>
<feature type="non-terminal residue" evidence="3">
    <location>
        <position position="1115"/>
    </location>
</feature>
<feature type="compositionally biased region" description="Basic and acidic residues" evidence="2">
    <location>
        <begin position="330"/>
        <end position="345"/>
    </location>
</feature>
<evidence type="ECO:0000256" key="2">
    <source>
        <dbReference type="SAM" id="MobiDB-lite"/>
    </source>
</evidence>
<gene>
    <name evidence="3" type="ORF">ADUPG1_009560</name>
</gene>
<organism evidence="3 4">
    <name type="scientific">Aduncisulcus paluster</name>
    <dbReference type="NCBI Taxonomy" id="2918883"/>
    <lineage>
        <taxon>Eukaryota</taxon>
        <taxon>Metamonada</taxon>
        <taxon>Carpediemonas-like organisms</taxon>
        <taxon>Aduncisulcus</taxon>
    </lineage>
</organism>
<feature type="compositionally biased region" description="Basic residues" evidence="2">
    <location>
        <begin position="119"/>
        <end position="130"/>
    </location>
</feature>
<proteinExistence type="predicted"/>
<feature type="compositionally biased region" description="Basic and acidic residues" evidence="2">
    <location>
        <begin position="952"/>
        <end position="1004"/>
    </location>
</feature>
<feature type="region of interest" description="Disordered" evidence="2">
    <location>
        <begin position="717"/>
        <end position="743"/>
    </location>
</feature>
<feature type="compositionally biased region" description="Basic and acidic residues" evidence="2">
    <location>
        <begin position="1064"/>
        <end position="1077"/>
    </location>
</feature>
<feature type="compositionally biased region" description="Low complexity" evidence="2">
    <location>
        <begin position="15"/>
        <end position="27"/>
    </location>
</feature>